<evidence type="ECO:0000313" key="6">
    <source>
        <dbReference type="EMBL" id="KAB8338942.1"/>
    </source>
</evidence>
<comment type="subcellular location">
    <subcellularLocation>
        <location evidence="1">Nucleus</location>
    </subcellularLocation>
</comment>
<feature type="compositionally biased region" description="Polar residues" evidence="3">
    <location>
        <begin position="2155"/>
        <end position="2173"/>
    </location>
</feature>
<dbReference type="PANTHER" id="PTHR15502">
    <property type="entry name" value="CALCINEURIN-BINDING PROTEIN CABIN 1-RELATED"/>
    <property type="match status" value="1"/>
</dbReference>
<evidence type="ECO:0000256" key="1">
    <source>
        <dbReference type="ARBA" id="ARBA00004123"/>
    </source>
</evidence>
<dbReference type="InterPro" id="IPR027795">
    <property type="entry name" value="CASTOR_ACT_dom"/>
</dbReference>
<dbReference type="GO" id="GO:0000417">
    <property type="term" value="C:HIR complex"/>
    <property type="evidence" value="ECO:0007669"/>
    <property type="project" value="TreeGrafter"/>
</dbReference>
<feature type="domain" description="CASTOR ACT" evidence="5">
    <location>
        <begin position="168"/>
        <end position="225"/>
    </location>
</feature>
<feature type="region of interest" description="Disordered" evidence="3">
    <location>
        <begin position="2060"/>
        <end position="2128"/>
    </location>
</feature>
<dbReference type="Gene3D" id="3.30.2130.10">
    <property type="entry name" value="VC0802-like"/>
    <property type="match status" value="1"/>
</dbReference>
<dbReference type="InterPro" id="IPR045865">
    <property type="entry name" value="ACT-like_dom_sf"/>
</dbReference>
<dbReference type="InterPro" id="IPR033053">
    <property type="entry name" value="Hir3/CABIN1"/>
</dbReference>
<dbReference type="GO" id="GO:0005634">
    <property type="term" value="C:nucleus"/>
    <property type="evidence" value="ECO:0007669"/>
    <property type="project" value="UniProtKB-SubCell"/>
</dbReference>
<feature type="region of interest" description="Disordered" evidence="3">
    <location>
        <begin position="2144"/>
        <end position="2304"/>
    </location>
</feature>
<feature type="compositionally biased region" description="Polar residues" evidence="3">
    <location>
        <begin position="2342"/>
        <end position="2360"/>
    </location>
</feature>
<feature type="compositionally biased region" description="Acidic residues" evidence="3">
    <location>
        <begin position="2251"/>
        <end position="2282"/>
    </location>
</feature>
<feature type="compositionally biased region" description="Basic and acidic residues" evidence="3">
    <location>
        <begin position="1"/>
        <end position="24"/>
    </location>
</feature>
<feature type="compositionally biased region" description="Pro residues" evidence="3">
    <location>
        <begin position="2078"/>
        <end position="2091"/>
    </location>
</feature>
<feature type="compositionally biased region" description="Polar residues" evidence="3">
    <location>
        <begin position="2189"/>
        <end position="2202"/>
    </location>
</feature>
<feature type="compositionally biased region" description="Low complexity" evidence="3">
    <location>
        <begin position="2203"/>
        <end position="2226"/>
    </location>
</feature>
<accession>A0A5N6KQL1</accession>
<reference evidence="6 7" key="1">
    <citation type="submission" date="2019-06" db="EMBL/GenBank/DDBJ databases">
        <title>A chromosomal-level reference genome of Carpinus fangiana (Coryloideae, Betulaceae).</title>
        <authorList>
            <person name="Yang X."/>
            <person name="Wang Z."/>
            <person name="Zhang L."/>
            <person name="Hao G."/>
            <person name="Liu J."/>
            <person name="Yang Y."/>
        </authorList>
    </citation>
    <scope>NUCLEOTIDE SEQUENCE [LARGE SCALE GENOMIC DNA]</scope>
    <source>
        <strain evidence="6">Cfa_2016G</strain>
        <tissue evidence="6">Leaf</tissue>
    </source>
</reference>
<dbReference type="OrthoDB" id="1545187at2759"/>
<dbReference type="InterPro" id="IPR018717">
    <property type="entry name" value="DUF2241"/>
</dbReference>
<sequence>MSLKGTDKDGSKFRDDIKESRLSEGRGQTAPGETDLDTLLSTLQPVMHPNSYIFLSAPWSNTFGKRGNPIAFANHEGLLDQAIMTFQEPEGLTVIMDMAIASAYGLCGPDGTTHMKDEQKSATTSAKNSNEHFHPPTSRRTVVDEDNAEAFFLDLDAPEHTHQAAMPSRMITLKVQSSLDAVGMMAVISRKLAEAKVPCNVVAGFMHDYLFIPIRLADRAMNVLQQVIRDANAQESNHPWGTIPASGIKTSYSSIMHFDQTDESLFLVAEVAIFHAERMGIERSCQIAVKSVVSGEPRVEPLTRDCESRRASQQLSAAIPIRLALSASFKALNIESDDEPDDEIDDTKEIQIEDALKEYQTALKFHSQGSGYVKEAQEAYDTLFQSDIFKYPESQSEYARWQVFQRQQDLGAALPIVTEVQATQAAPDNGPSTLPQILHLSYKNRGQFHLDKLRTFIEQQNDVPDVPSHIHTEAQSALIDFAEALDKDELDLDLWRRTAKVSRTLGTKRMARYCLEAALEDDLEEGTDEVLGMPSIEVTMTGDDLIKLQKDINDELSLVQPLPLVGDAATTPDFLKKHLALYPFLPNTPPATPEAEKQDNVAEKTLITAEDCSWEAIGKAILQQFVAEETGNAVAKPGAALAVEIPEPGHVDPKVDTATPEPRTDQAIFASDSAAATESQAYQIPQIGESDAIMVNSAALSSETKEEPPGPELEATAPGSPVHASIPLRKRSTETAELPETADGGRARSKRIRARESILPDSGTTEIETGGSTILSSELFENVQADNFLFEILGHISENLGIEAFGDPKALRTLVTQEGELESSSYALALPMRDLFSAMQTWDKSKTAILNDTCNTNEEALETRNEGLSAYLESSASAAISPPTSHLTEGAPAFAALTVRSWMTLPDVAALWIRCLVDPSCGRCVGIVSNGTSSYEEHAWTPGLKRVCLQLIDKVGDVLISQTEVLISRALAQLPSDLGAFDCSKTINSETGQEATTFVDLAILAQNMFELHLDIYTRMTSFTSTSGLQVKGVHKARLDQWCRLARELFSVLMAPCLGTDSQICYRHLWASAFHVRAYGDADREHVLACIDDLRKISRSRTEVVFLYNNTAIPELSLAAADRELSKLETMDFFYSIFQKGQQDPVDLIERLEPVLIAPVKKSGSIDNAADRLEVPQAETRKSSAEVLASFLDNATFSLRLSLWQRLREAYESIDFPPKVILIDLVSIELIVKDIKSEAYSKKTLDERQTTLLARLRDIDDLLQKILKLADLHPTAMDCLNVDNLRDSLKVVADVWMLLYVMALWDDHSQVLHKGPAMTNPFRAYPNEVFHPASIKFHEMQIRTQMLWYKLLGKAMSQLPDSFLTPFETRWEYLRHVHYTLGVRRLCKASDSMYLKFMRQELLEISAGGVNCDDDQSQILWDLFELHCFSQPLVKQDHGCDSDYLDRVTALELIDFVFEKARKVPIKDLIKSELGRTVEKVNVSLGPVKSTLATMRNKKILNAYMKGPLNPIELYRGLQGVLEVSTVPLTPDEAVVASKGWFYLRGQMALARYRSSRAAGKPGDEEDLEDAITLFGQDLEYSGERWETWFHLGQANDALLEEQVLWSSEKLNSAREDISQLQRASIHAYAMAVAGAMRQADASDQTRAKLAELYFDFGMRMYSSARPPFSMVPFSLRSFSERYFSGLPGGSSGIYTKKSFKAMRSRQAWRFAQVCFTRSRDFRPRSWMTEYMLGKCVWKQFVLARDEKRDDEALALVEKAIDHFLAAVEQIPERKDRDRSEPTLEPIYKVVNVLHKLVTSGVLPPDDAAETIGDMLKRQSQFDENKLPAPCTASVFVGQEKEWLSWILEIFKVVRHADKAKWHHRIVFSAAKVMYENGGRDNAAAKMTKSYLLDEKLYSVKTLALSVWKPENERPGRHWVFMMRYAIFLTELLEQTEDVEAIQILTRRVRKKPNEFYHHEQVWPVVCNAFLRMHRRLGNVAEGVGDTLDKAMMNDDFSAKGNKVDTWIASPENQDNILVTVLKEVSDLRKINANLMVSTPIDKLCVDTYATIFRQVSPMLEAPSRSNPQTIPTLQPALAPAPQPSIPPPPRANPMSLNSLMNIDGANDNPRNASPAPAPPPISEAPTKPKARLVSMREIMKRAYESVLPLSRPSEKSSNTTGAKQTENLSTNAPSGVRIILPGANGSIDGKTQGSAVGTSHSDTAGAATGTNPTTAPSTGPSPVSTTLAPPKQLLDGDSADESELSDLPSIVDEEEVEGDGDEDEGEGEDEDEDADEDEEGLDDQPRHSANPPMDPHRKDVLAGRLDGALSDVEMEDVSATTILRGTATGTNAWKTQAAKVEASSNNAEGEKLQNQNQSGEGAQPESADASA</sequence>
<keyword evidence="7" id="KW-1185">Reference proteome</keyword>
<dbReference type="PANTHER" id="PTHR15502:SF7">
    <property type="entry name" value="CALCINEURIN-BINDING PROTEIN CABIN-1"/>
    <property type="match status" value="1"/>
</dbReference>
<dbReference type="Pfam" id="PF10000">
    <property type="entry name" value="ACT_3"/>
    <property type="match status" value="1"/>
</dbReference>
<keyword evidence="2" id="KW-0539">Nucleus</keyword>
<evidence type="ECO:0000256" key="3">
    <source>
        <dbReference type="SAM" id="MobiDB-lite"/>
    </source>
</evidence>
<feature type="domain" description="DUF2241" evidence="4">
    <location>
        <begin position="31"/>
        <end position="106"/>
    </location>
</feature>
<organism evidence="6 7">
    <name type="scientific">Carpinus fangiana</name>
    <dbReference type="NCBI Taxonomy" id="176857"/>
    <lineage>
        <taxon>Eukaryota</taxon>
        <taxon>Viridiplantae</taxon>
        <taxon>Streptophyta</taxon>
        <taxon>Embryophyta</taxon>
        <taxon>Tracheophyta</taxon>
        <taxon>Spermatophyta</taxon>
        <taxon>Magnoliopsida</taxon>
        <taxon>eudicotyledons</taxon>
        <taxon>Gunneridae</taxon>
        <taxon>Pentapetalae</taxon>
        <taxon>rosids</taxon>
        <taxon>fabids</taxon>
        <taxon>Fagales</taxon>
        <taxon>Betulaceae</taxon>
        <taxon>Carpinus</taxon>
    </lineage>
</organism>
<proteinExistence type="predicted"/>
<feature type="region of interest" description="Disordered" evidence="3">
    <location>
        <begin position="699"/>
        <end position="769"/>
    </location>
</feature>
<dbReference type="EMBL" id="VIBQ01000010">
    <property type="protein sequence ID" value="KAB8338942.1"/>
    <property type="molecule type" value="Genomic_DNA"/>
</dbReference>
<feature type="region of interest" description="Disordered" evidence="3">
    <location>
        <begin position="2336"/>
        <end position="2371"/>
    </location>
</feature>
<evidence type="ECO:0000259" key="4">
    <source>
        <dbReference type="Pfam" id="PF10000"/>
    </source>
</evidence>
<dbReference type="Proteomes" id="UP000327013">
    <property type="component" value="Unassembled WGS sequence"/>
</dbReference>
<feature type="compositionally biased region" description="Low complexity" evidence="3">
    <location>
        <begin position="2105"/>
        <end position="2114"/>
    </location>
</feature>
<feature type="region of interest" description="Disordered" evidence="3">
    <location>
        <begin position="1"/>
        <end position="35"/>
    </location>
</feature>
<protein>
    <recommendedName>
        <fullName evidence="8">Histone transcription regulator 3 homolog</fullName>
    </recommendedName>
</protein>
<dbReference type="GO" id="GO:0006325">
    <property type="term" value="P:chromatin organization"/>
    <property type="evidence" value="ECO:0007669"/>
    <property type="project" value="InterPro"/>
</dbReference>
<comment type="caution">
    <text evidence="6">The sequence shown here is derived from an EMBL/GenBank/DDBJ whole genome shotgun (WGS) entry which is preliminary data.</text>
</comment>
<dbReference type="Pfam" id="PF13840">
    <property type="entry name" value="ACT_7"/>
    <property type="match status" value="1"/>
</dbReference>
<feature type="region of interest" description="Disordered" evidence="3">
    <location>
        <begin position="112"/>
        <end position="139"/>
    </location>
</feature>
<evidence type="ECO:0000256" key="2">
    <source>
        <dbReference type="ARBA" id="ARBA00023242"/>
    </source>
</evidence>
<dbReference type="SUPFAM" id="SSF55021">
    <property type="entry name" value="ACT-like"/>
    <property type="match status" value="2"/>
</dbReference>
<evidence type="ECO:0000259" key="5">
    <source>
        <dbReference type="Pfam" id="PF13840"/>
    </source>
</evidence>
<gene>
    <name evidence="6" type="ORF">FH972_021882</name>
</gene>
<name>A0A5N6KQL1_9ROSI</name>
<evidence type="ECO:0008006" key="8">
    <source>
        <dbReference type="Google" id="ProtNLM"/>
    </source>
</evidence>
<evidence type="ECO:0000313" key="7">
    <source>
        <dbReference type="Proteomes" id="UP000327013"/>
    </source>
</evidence>
<dbReference type="GO" id="GO:0031491">
    <property type="term" value="F:nucleosome binding"/>
    <property type="evidence" value="ECO:0007669"/>
    <property type="project" value="TreeGrafter"/>
</dbReference>